<keyword evidence="1" id="KW-0862">Zinc</keyword>
<dbReference type="InterPro" id="IPR001878">
    <property type="entry name" value="Znf_CCHC"/>
</dbReference>
<name>A0A3Q0ISF8_DIACI</name>
<dbReference type="PaxDb" id="121845-A0A3Q0ISF8"/>
<keyword evidence="4" id="KW-1185">Reference proteome</keyword>
<protein>
    <submittedName>
        <fullName evidence="5">Uncharacterized protein LOC113467305</fullName>
    </submittedName>
</protein>
<evidence type="ECO:0000256" key="1">
    <source>
        <dbReference type="PROSITE-ProRule" id="PRU00047"/>
    </source>
</evidence>
<dbReference type="RefSeq" id="XP_026679211.1">
    <property type="nucleotide sequence ID" value="XM_026823410.1"/>
</dbReference>
<dbReference type="InterPro" id="IPR036875">
    <property type="entry name" value="Znf_CCHC_sf"/>
</dbReference>
<keyword evidence="1" id="KW-0863">Zinc-finger</keyword>
<dbReference type="PROSITE" id="PS50158">
    <property type="entry name" value="ZF_CCHC"/>
    <property type="match status" value="1"/>
</dbReference>
<proteinExistence type="predicted"/>
<dbReference type="STRING" id="121845.A0A3Q0ISF8"/>
<accession>A0A3Q0ISF8</accession>
<dbReference type="SUPFAM" id="SSF57756">
    <property type="entry name" value="Retrovirus zinc finger-like domains"/>
    <property type="match status" value="1"/>
</dbReference>
<organism evidence="4 5">
    <name type="scientific">Diaphorina citri</name>
    <name type="common">Asian citrus psyllid</name>
    <dbReference type="NCBI Taxonomy" id="121845"/>
    <lineage>
        <taxon>Eukaryota</taxon>
        <taxon>Metazoa</taxon>
        <taxon>Ecdysozoa</taxon>
        <taxon>Arthropoda</taxon>
        <taxon>Hexapoda</taxon>
        <taxon>Insecta</taxon>
        <taxon>Pterygota</taxon>
        <taxon>Neoptera</taxon>
        <taxon>Paraneoptera</taxon>
        <taxon>Hemiptera</taxon>
        <taxon>Sternorrhyncha</taxon>
        <taxon>Psylloidea</taxon>
        <taxon>Psyllidae</taxon>
        <taxon>Diaphorininae</taxon>
        <taxon>Diaphorina</taxon>
    </lineage>
</organism>
<dbReference type="SMART" id="SM00343">
    <property type="entry name" value="ZnF_C2HC"/>
    <property type="match status" value="1"/>
</dbReference>
<evidence type="ECO:0000256" key="2">
    <source>
        <dbReference type="SAM" id="MobiDB-lite"/>
    </source>
</evidence>
<feature type="domain" description="CCHC-type" evidence="3">
    <location>
        <begin position="176"/>
        <end position="191"/>
    </location>
</feature>
<dbReference type="GO" id="GO:0003676">
    <property type="term" value="F:nucleic acid binding"/>
    <property type="evidence" value="ECO:0007669"/>
    <property type="project" value="InterPro"/>
</dbReference>
<dbReference type="Gene3D" id="4.10.60.10">
    <property type="entry name" value="Zinc finger, CCHC-type"/>
    <property type="match status" value="1"/>
</dbReference>
<evidence type="ECO:0000313" key="5">
    <source>
        <dbReference type="RefSeq" id="XP_026679211.1"/>
    </source>
</evidence>
<dbReference type="GO" id="GO:0008270">
    <property type="term" value="F:zinc ion binding"/>
    <property type="evidence" value="ECO:0007669"/>
    <property type="project" value="UniProtKB-KW"/>
</dbReference>
<dbReference type="Proteomes" id="UP000079169">
    <property type="component" value="Unplaced"/>
</dbReference>
<keyword evidence="1" id="KW-0479">Metal-binding</keyword>
<feature type="region of interest" description="Disordered" evidence="2">
    <location>
        <begin position="147"/>
        <end position="169"/>
    </location>
</feature>
<dbReference type="KEGG" id="dci:113467305"/>
<sequence>MIKNLSAETFEMNITAFQDEDYDHRLLEEIKARTQGPDEKVVPYISKIGGLFNRLSRPISEVEKVRIVERGVLPEYQKLLRLTHYANMRELETQLKNLEIGCTRSMGYRPPSARNQLEPDLAYARKTSTGFNRGHVSEIAPHFETQAPLNPRKNWGDKSNQRSSPGSNRVQYSTLRCWNCLEAGHRFRQCPVPWRRFCHVCGEPGAESSRYSPNYPTPLPHYFHGSRCSRFSPWVC</sequence>
<gene>
    <name evidence="5" type="primary">LOC113467305</name>
</gene>
<reference evidence="5" key="1">
    <citation type="submission" date="2025-08" db="UniProtKB">
        <authorList>
            <consortium name="RefSeq"/>
        </authorList>
    </citation>
    <scope>IDENTIFICATION</scope>
</reference>
<dbReference type="AlphaFoldDB" id="A0A3Q0ISF8"/>
<dbReference type="GeneID" id="113467305"/>
<evidence type="ECO:0000313" key="4">
    <source>
        <dbReference type="Proteomes" id="UP000079169"/>
    </source>
</evidence>
<evidence type="ECO:0000259" key="3">
    <source>
        <dbReference type="PROSITE" id="PS50158"/>
    </source>
</evidence>